<feature type="compositionally biased region" description="Basic and acidic residues" evidence="1">
    <location>
        <begin position="1"/>
        <end position="27"/>
    </location>
</feature>
<reference evidence="2" key="1">
    <citation type="journal article" date="2023" name="Nat. Commun.">
        <title>Diploid and tetraploid genomes of Acorus and the evolution of monocots.</title>
        <authorList>
            <person name="Ma L."/>
            <person name="Liu K.W."/>
            <person name="Li Z."/>
            <person name="Hsiao Y.Y."/>
            <person name="Qi Y."/>
            <person name="Fu T."/>
            <person name="Tang G.D."/>
            <person name="Zhang D."/>
            <person name="Sun W.H."/>
            <person name="Liu D.K."/>
            <person name="Li Y."/>
            <person name="Chen G.Z."/>
            <person name="Liu X.D."/>
            <person name="Liao X.Y."/>
            <person name="Jiang Y.T."/>
            <person name="Yu X."/>
            <person name="Hao Y."/>
            <person name="Huang J."/>
            <person name="Zhao X.W."/>
            <person name="Ke S."/>
            <person name="Chen Y.Y."/>
            <person name="Wu W.L."/>
            <person name="Hsu J.L."/>
            <person name="Lin Y.F."/>
            <person name="Huang M.D."/>
            <person name="Li C.Y."/>
            <person name="Huang L."/>
            <person name="Wang Z.W."/>
            <person name="Zhao X."/>
            <person name="Zhong W.Y."/>
            <person name="Peng D.H."/>
            <person name="Ahmad S."/>
            <person name="Lan S."/>
            <person name="Zhang J.S."/>
            <person name="Tsai W.C."/>
            <person name="Van de Peer Y."/>
            <person name="Liu Z.J."/>
        </authorList>
    </citation>
    <scope>NUCLEOTIDE SEQUENCE</scope>
    <source>
        <strain evidence="2">CP</strain>
    </source>
</reference>
<accession>A0AAV9DTU8</accession>
<feature type="region of interest" description="Disordered" evidence="1">
    <location>
        <begin position="195"/>
        <end position="239"/>
    </location>
</feature>
<protein>
    <submittedName>
        <fullName evidence="2">Uncharacterized protein</fullName>
    </submittedName>
</protein>
<comment type="caution">
    <text evidence="2">The sequence shown here is derived from an EMBL/GenBank/DDBJ whole genome shotgun (WGS) entry which is preliminary data.</text>
</comment>
<dbReference type="Proteomes" id="UP001180020">
    <property type="component" value="Unassembled WGS sequence"/>
</dbReference>
<feature type="compositionally biased region" description="Polar residues" evidence="1">
    <location>
        <begin position="99"/>
        <end position="109"/>
    </location>
</feature>
<sequence length="287" mass="31591">MAGTEETKEASSKGKDKQVYQWQEKKKAPNSSTEKLMSDAFKSGSTSAGQAIKASTSSQGNMISSTSTNQFSILQHFPSSSEEESTQKVKENQLHTSERSQPQSTSLTIAQGKPNSAEVISKSQQQSKPPSTQTEGQDQPTNQFPSQVQVLNDVSSEPEIFPPPFLFESPKSHHEVISSISPQIDIPFEIVLSSEDTEQRSSSMDTREKQIIERKSKHKKKSDGLPPQHPKTNALDNVPPKKISLLSKGMGAFLNTMLSIGPKFVFQLKRAASGLNGFIIGTRQRWE</sequence>
<name>A0AAV9DTU8_ACOCL</name>
<feature type="compositionally biased region" description="Basic and acidic residues" evidence="1">
    <location>
        <begin position="205"/>
        <end position="214"/>
    </location>
</feature>
<gene>
    <name evidence="2" type="ORF">QJS10_CPB11g01444</name>
</gene>
<dbReference type="AlphaFoldDB" id="A0AAV9DTU8"/>
<feature type="compositionally biased region" description="Polar residues" evidence="1">
    <location>
        <begin position="135"/>
        <end position="154"/>
    </location>
</feature>
<feature type="compositionally biased region" description="Low complexity" evidence="1">
    <location>
        <begin position="121"/>
        <end position="134"/>
    </location>
</feature>
<feature type="region of interest" description="Disordered" evidence="1">
    <location>
        <begin position="1"/>
        <end position="167"/>
    </location>
</feature>
<evidence type="ECO:0000313" key="2">
    <source>
        <dbReference type="EMBL" id="KAK1304306.1"/>
    </source>
</evidence>
<feature type="compositionally biased region" description="Basic and acidic residues" evidence="1">
    <location>
        <begin position="85"/>
        <end position="98"/>
    </location>
</feature>
<keyword evidence="3" id="KW-1185">Reference proteome</keyword>
<dbReference type="EMBL" id="JAUJYO010000011">
    <property type="protein sequence ID" value="KAK1304306.1"/>
    <property type="molecule type" value="Genomic_DNA"/>
</dbReference>
<feature type="compositionally biased region" description="Polar residues" evidence="1">
    <location>
        <begin position="43"/>
        <end position="80"/>
    </location>
</feature>
<proteinExistence type="predicted"/>
<evidence type="ECO:0000313" key="3">
    <source>
        <dbReference type="Proteomes" id="UP001180020"/>
    </source>
</evidence>
<reference evidence="2" key="2">
    <citation type="submission" date="2023-06" db="EMBL/GenBank/DDBJ databases">
        <authorList>
            <person name="Ma L."/>
            <person name="Liu K.-W."/>
            <person name="Li Z."/>
            <person name="Hsiao Y.-Y."/>
            <person name="Qi Y."/>
            <person name="Fu T."/>
            <person name="Tang G."/>
            <person name="Zhang D."/>
            <person name="Sun W.-H."/>
            <person name="Liu D.-K."/>
            <person name="Li Y."/>
            <person name="Chen G.-Z."/>
            <person name="Liu X.-D."/>
            <person name="Liao X.-Y."/>
            <person name="Jiang Y.-T."/>
            <person name="Yu X."/>
            <person name="Hao Y."/>
            <person name="Huang J."/>
            <person name="Zhao X.-W."/>
            <person name="Ke S."/>
            <person name="Chen Y.-Y."/>
            <person name="Wu W.-L."/>
            <person name="Hsu J.-L."/>
            <person name="Lin Y.-F."/>
            <person name="Huang M.-D."/>
            <person name="Li C.-Y."/>
            <person name="Huang L."/>
            <person name="Wang Z.-W."/>
            <person name="Zhao X."/>
            <person name="Zhong W.-Y."/>
            <person name="Peng D.-H."/>
            <person name="Ahmad S."/>
            <person name="Lan S."/>
            <person name="Zhang J.-S."/>
            <person name="Tsai W.-C."/>
            <person name="Van De Peer Y."/>
            <person name="Liu Z.-J."/>
        </authorList>
    </citation>
    <scope>NUCLEOTIDE SEQUENCE</scope>
    <source>
        <strain evidence="2">CP</strain>
        <tissue evidence="2">Leaves</tissue>
    </source>
</reference>
<organism evidence="2 3">
    <name type="scientific">Acorus calamus</name>
    <name type="common">Sweet flag</name>
    <dbReference type="NCBI Taxonomy" id="4465"/>
    <lineage>
        <taxon>Eukaryota</taxon>
        <taxon>Viridiplantae</taxon>
        <taxon>Streptophyta</taxon>
        <taxon>Embryophyta</taxon>
        <taxon>Tracheophyta</taxon>
        <taxon>Spermatophyta</taxon>
        <taxon>Magnoliopsida</taxon>
        <taxon>Liliopsida</taxon>
        <taxon>Acoraceae</taxon>
        <taxon>Acorus</taxon>
    </lineage>
</organism>
<evidence type="ECO:0000256" key="1">
    <source>
        <dbReference type="SAM" id="MobiDB-lite"/>
    </source>
</evidence>